<dbReference type="PANTHER" id="PTHR43133">
    <property type="entry name" value="RNA POLYMERASE ECF-TYPE SIGMA FACTO"/>
    <property type="match status" value="1"/>
</dbReference>
<evidence type="ECO:0000313" key="5">
    <source>
        <dbReference type="EMBL" id="MBK1882809.1"/>
    </source>
</evidence>
<keyword evidence="6" id="KW-1185">Reference proteome</keyword>
<dbReference type="PANTHER" id="PTHR43133:SF51">
    <property type="entry name" value="RNA POLYMERASE SIGMA FACTOR"/>
    <property type="match status" value="1"/>
</dbReference>
<dbReference type="Gene3D" id="1.10.10.10">
    <property type="entry name" value="Winged helix-like DNA-binding domain superfamily/Winged helix DNA-binding domain"/>
    <property type="match status" value="1"/>
</dbReference>
<dbReference type="SUPFAM" id="SSF88946">
    <property type="entry name" value="Sigma2 domain of RNA polymerase sigma factors"/>
    <property type="match status" value="1"/>
</dbReference>
<evidence type="ECO:0000313" key="6">
    <source>
        <dbReference type="Proteomes" id="UP000603141"/>
    </source>
</evidence>
<dbReference type="GO" id="GO:0006352">
    <property type="term" value="P:DNA-templated transcription initiation"/>
    <property type="evidence" value="ECO:0007669"/>
    <property type="project" value="InterPro"/>
</dbReference>
<keyword evidence="2" id="KW-0805">Transcription regulation</keyword>
<evidence type="ECO:0000256" key="4">
    <source>
        <dbReference type="ARBA" id="ARBA00023163"/>
    </source>
</evidence>
<keyword evidence="3" id="KW-0731">Sigma factor</keyword>
<dbReference type="SUPFAM" id="SSF88659">
    <property type="entry name" value="Sigma3 and sigma4 domains of RNA polymerase sigma factors"/>
    <property type="match status" value="1"/>
</dbReference>
<dbReference type="GO" id="GO:0016987">
    <property type="term" value="F:sigma factor activity"/>
    <property type="evidence" value="ECO:0007669"/>
    <property type="project" value="UniProtKB-KW"/>
</dbReference>
<organism evidence="5 6">
    <name type="scientific">Luteolibacter pohnpeiensis</name>
    <dbReference type="NCBI Taxonomy" id="454153"/>
    <lineage>
        <taxon>Bacteria</taxon>
        <taxon>Pseudomonadati</taxon>
        <taxon>Verrucomicrobiota</taxon>
        <taxon>Verrucomicrobiia</taxon>
        <taxon>Verrucomicrobiales</taxon>
        <taxon>Verrucomicrobiaceae</taxon>
        <taxon>Luteolibacter</taxon>
    </lineage>
</organism>
<comment type="caution">
    <text evidence="5">The sequence shown here is derived from an EMBL/GenBank/DDBJ whole genome shotgun (WGS) entry which is preliminary data.</text>
</comment>
<sequence length="214" mass="23829">MTDFAPTPFESGNSFPLANKLLQMSQGPPTNARSALSQPAPEAFTALWAEAQLSVRAFLTSYLSDRSVVDDCIQEVALLAWKKGPQDSTPEAFLGFCIACAKRIAMGEVRKKYRSKLRLLDPEIISSLADTVVSQELQETTPPVERLSALRRCMDKLGPEPRRLLETRYFSKDPTALKRIAESGGKSMDAIYKKLERLRSRLRDCVDAKSSQSE</sequence>
<dbReference type="InterPro" id="IPR036388">
    <property type="entry name" value="WH-like_DNA-bd_sf"/>
</dbReference>
<dbReference type="InterPro" id="IPR039425">
    <property type="entry name" value="RNA_pol_sigma-70-like"/>
</dbReference>
<comment type="similarity">
    <text evidence="1">Belongs to the sigma-70 factor family. ECF subfamily.</text>
</comment>
<dbReference type="InterPro" id="IPR013325">
    <property type="entry name" value="RNA_pol_sigma_r2"/>
</dbReference>
<evidence type="ECO:0000256" key="1">
    <source>
        <dbReference type="ARBA" id="ARBA00010641"/>
    </source>
</evidence>
<proteinExistence type="inferred from homology"/>
<keyword evidence="4" id="KW-0804">Transcription</keyword>
<dbReference type="NCBIfam" id="TIGR02937">
    <property type="entry name" value="sigma70-ECF"/>
    <property type="match status" value="1"/>
</dbReference>
<evidence type="ECO:0000256" key="2">
    <source>
        <dbReference type="ARBA" id="ARBA00023015"/>
    </source>
</evidence>
<dbReference type="AlphaFoldDB" id="A0A934S7U1"/>
<accession>A0A934S7U1</accession>
<dbReference type="InterPro" id="IPR014284">
    <property type="entry name" value="RNA_pol_sigma-70_dom"/>
</dbReference>
<dbReference type="InterPro" id="IPR013324">
    <property type="entry name" value="RNA_pol_sigma_r3/r4-like"/>
</dbReference>
<dbReference type="Proteomes" id="UP000603141">
    <property type="component" value="Unassembled WGS sequence"/>
</dbReference>
<name>A0A934S7U1_9BACT</name>
<gene>
    <name evidence="5" type="ORF">JIN85_10310</name>
</gene>
<dbReference type="EMBL" id="JAENIJ010000014">
    <property type="protein sequence ID" value="MBK1882809.1"/>
    <property type="molecule type" value="Genomic_DNA"/>
</dbReference>
<dbReference type="Gene3D" id="1.10.1740.10">
    <property type="match status" value="1"/>
</dbReference>
<reference evidence="5" key="1">
    <citation type="submission" date="2021-01" db="EMBL/GenBank/DDBJ databases">
        <title>Modified the classification status of verrucomicrobia.</title>
        <authorList>
            <person name="Feng X."/>
        </authorList>
    </citation>
    <scope>NUCLEOTIDE SEQUENCE</scope>
    <source>
        <strain evidence="5">KCTC 22041</strain>
    </source>
</reference>
<dbReference type="RefSeq" id="WP_200270307.1">
    <property type="nucleotide sequence ID" value="NZ_JAENIJ010000014.1"/>
</dbReference>
<evidence type="ECO:0000256" key="3">
    <source>
        <dbReference type="ARBA" id="ARBA00023082"/>
    </source>
</evidence>
<protein>
    <submittedName>
        <fullName evidence="5">Sigma-70 family RNA polymerase sigma factor</fullName>
    </submittedName>
</protein>